<evidence type="ECO:0000313" key="4">
    <source>
        <dbReference type="Proteomes" id="UP001595892"/>
    </source>
</evidence>
<keyword evidence="1" id="KW-0472">Membrane</keyword>
<feature type="domain" description="Glycosyltransferase 2-like" evidence="2">
    <location>
        <begin position="17"/>
        <end position="156"/>
    </location>
</feature>
<reference evidence="4" key="1">
    <citation type="journal article" date="2019" name="Int. J. Syst. Evol. Microbiol.">
        <title>The Global Catalogue of Microorganisms (GCM) 10K type strain sequencing project: providing services to taxonomists for standard genome sequencing and annotation.</title>
        <authorList>
            <consortium name="The Broad Institute Genomics Platform"/>
            <consortium name="The Broad Institute Genome Sequencing Center for Infectious Disease"/>
            <person name="Wu L."/>
            <person name="Ma J."/>
        </authorList>
    </citation>
    <scope>NUCLEOTIDE SEQUENCE [LARGE SCALE GENOMIC DNA]</scope>
    <source>
        <strain evidence="4">CGMCC 1.13574</strain>
    </source>
</reference>
<protein>
    <submittedName>
        <fullName evidence="3">Glycosyltransferase family 2 protein</fullName>
    </submittedName>
</protein>
<evidence type="ECO:0000259" key="2">
    <source>
        <dbReference type="Pfam" id="PF00535"/>
    </source>
</evidence>
<dbReference type="Pfam" id="PF00535">
    <property type="entry name" value="Glycos_transf_2"/>
    <property type="match status" value="1"/>
</dbReference>
<dbReference type="RefSeq" id="WP_377002804.1">
    <property type="nucleotide sequence ID" value="NZ_JBHSGG010000002.1"/>
</dbReference>
<dbReference type="CDD" id="cd04179">
    <property type="entry name" value="DPM_DPG-synthase_like"/>
    <property type="match status" value="1"/>
</dbReference>
<evidence type="ECO:0000313" key="3">
    <source>
        <dbReference type="EMBL" id="MFC4726848.1"/>
    </source>
</evidence>
<dbReference type="InterPro" id="IPR050256">
    <property type="entry name" value="Glycosyltransferase_2"/>
</dbReference>
<sequence length="305" mass="33733">MTRHILGVIAGIPDWVDRIYVVDDCCPDGSGRLVKERCADARVTVLFNETNTGVGGAVMAGYVRAEREGCDIIVKMDGDGQMEPSLIPALIAPIAMGEADYTKGNRFYDLAQIGRMPPLRIFGNAVLSFMTKISSGYWDLFDPTNGYTAIHARLVSKLPMHKISRRYFFETDILFRLNTLRAVVVDVPMDARYGDEVSGLSVRRILVDFMYKHVRNTLKRVFYNYFLRDMSLASVELVGGVLMVGLGLLAGIHFWADAAAEGVTASAGRVMLAALPLILGLQLLLGFIAFDIASVPRRAIHRLLR</sequence>
<dbReference type="SUPFAM" id="SSF53448">
    <property type="entry name" value="Nucleotide-diphospho-sugar transferases"/>
    <property type="match status" value="1"/>
</dbReference>
<name>A0ABV9NIJ6_9GAMM</name>
<keyword evidence="1" id="KW-0812">Transmembrane</keyword>
<proteinExistence type="predicted"/>
<evidence type="ECO:0000256" key="1">
    <source>
        <dbReference type="SAM" id="Phobius"/>
    </source>
</evidence>
<keyword evidence="1" id="KW-1133">Transmembrane helix</keyword>
<accession>A0ABV9NIJ6</accession>
<dbReference type="InterPro" id="IPR001173">
    <property type="entry name" value="Glyco_trans_2-like"/>
</dbReference>
<comment type="caution">
    <text evidence="3">The sequence shown here is derived from an EMBL/GenBank/DDBJ whole genome shotgun (WGS) entry which is preliminary data.</text>
</comment>
<gene>
    <name evidence="3" type="ORF">ACFO3Q_01465</name>
</gene>
<dbReference type="Gene3D" id="3.90.550.10">
    <property type="entry name" value="Spore Coat Polysaccharide Biosynthesis Protein SpsA, Chain A"/>
    <property type="match status" value="1"/>
</dbReference>
<organism evidence="3 4">
    <name type="scientific">Coralloluteibacterium thermophilum</name>
    <dbReference type="NCBI Taxonomy" id="2707049"/>
    <lineage>
        <taxon>Bacteria</taxon>
        <taxon>Pseudomonadati</taxon>
        <taxon>Pseudomonadota</taxon>
        <taxon>Gammaproteobacteria</taxon>
        <taxon>Lysobacterales</taxon>
        <taxon>Lysobacteraceae</taxon>
        <taxon>Coralloluteibacterium</taxon>
    </lineage>
</organism>
<dbReference type="PANTHER" id="PTHR48090:SF7">
    <property type="entry name" value="RFBJ PROTEIN"/>
    <property type="match status" value="1"/>
</dbReference>
<keyword evidence="4" id="KW-1185">Reference proteome</keyword>
<feature type="transmembrane region" description="Helical" evidence="1">
    <location>
        <begin position="237"/>
        <end position="256"/>
    </location>
</feature>
<dbReference type="EMBL" id="JBHSGG010000002">
    <property type="protein sequence ID" value="MFC4726848.1"/>
    <property type="molecule type" value="Genomic_DNA"/>
</dbReference>
<dbReference type="InterPro" id="IPR029044">
    <property type="entry name" value="Nucleotide-diphossugar_trans"/>
</dbReference>
<dbReference type="Proteomes" id="UP001595892">
    <property type="component" value="Unassembled WGS sequence"/>
</dbReference>
<dbReference type="PANTHER" id="PTHR48090">
    <property type="entry name" value="UNDECAPRENYL-PHOSPHATE 4-DEOXY-4-FORMAMIDO-L-ARABINOSE TRANSFERASE-RELATED"/>
    <property type="match status" value="1"/>
</dbReference>
<feature type="transmembrane region" description="Helical" evidence="1">
    <location>
        <begin position="268"/>
        <end position="295"/>
    </location>
</feature>